<dbReference type="NCBIfam" id="NF008281">
    <property type="entry name" value="PRK11059.1"/>
    <property type="match status" value="1"/>
</dbReference>
<dbReference type="SUPFAM" id="SSF141868">
    <property type="entry name" value="EAL domain-like"/>
    <property type="match status" value="1"/>
</dbReference>
<keyword evidence="1" id="KW-0812">Transmembrane</keyword>
<sequence>MKLTRMLTKKLTSFWLTSLAAVAFVCLLIAVMSFMQLTYKFQQQKVMELESMLVEHYQAESDWSLDTWLPPMLIAYNAGAFRLSLERELLFEYEGNTHDSNVIVYDHVLDSEHGLSMYLTLPQPFARHSLGWYELLIFLVGMTAIALFVRFGYLWLSRQLEGIEELAQRSQLILQGRHEQALATPGKGKPRLINRALTHLLEALQDAHKERGRLDKFIRANTFLDTETQIGNHLFLKNRLDALSDEHGMITYGVLYLLEMDDLDALEASLGETPALELLHGTIAGINRVLLTQADSIFARRSRNQFAVVVPQISLGEADKLAAKLLKVCLSQPLPEFDNRDNFYHLGGAYFEAGDAQEQLVEEADMALRAAQLQGSSNWFMYDKGIVDDKLFKSSVRWRSFLENALANKQFLAFSQPIMDSDNQLHHEEIFTRVRDGQGGIILATSFIPMANKCGLMPQIERQILERVLFGLLGDPGNRRVRYSVNLSLDSLLSRSFMRWLQTCLLEHRHLTSRLIVEVTEEMVIHHRERLKPQLDMIRKMGVTLCVDHVGQQVVGTYYIKEYHFDLVKLHRSIVRRIHVRQENQLFIRSLIGGLYRADVQICAEGVELFEEWQTLRILGVSAAQGLYFREPEETLG</sequence>
<reference evidence="4" key="1">
    <citation type="submission" date="2020-04" db="EMBL/GenBank/DDBJ databases">
        <title>Description of Shewanella salipaludis sp. nov., isolated from a salt marsh.</title>
        <authorList>
            <person name="Park S."/>
            <person name="Yoon J.-H."/>
        </authorList>
    </citation>
    <scope>NUCLEOTIDE SEQUENCE</scope>
    <source>
        <strain evidence="4">SHSM-M6</strain>
    </source>
</reference>
<dbReference type="Pfam" id="PF00563">
    <property type="entry name" value="EAL"/>
    <property type="match status" value="1"/>
</dbReference>
<keyword evidence="5" id="KW-1185">Reference proteome</keyword>
<dbReference type="InterPro" id="IPR035919">
    <property type="entry name" value="EAL_sf"/>
</dbReference>
<feature type="transmembrane region" description="Helical" evidence="1">
    <location>
        <begin position="12"/>
        <end position="35"/>
    </location>
</feature>
<dbReference type="SUPFAM" id="SSF55073">
    <property type="entry name" value="Nucleotide cyclase"/>
    <property type="match status" value="1"/>
</dbReference>
<organism evidence="4 5">
    <name type="scientific">Shewanella salipaludis</name>
    <dbReference type="NCBI Taxonomy" id="2723052"/>
    <lineage>
        <taxon>Bacteria</taxon>
        <taxon>Pseudomonadati</taxon>
        <taxon>Pseudomonadota</taxon>
        <taxon>Gammaproteobacteria</taxon>
        <taxon>Alteromonadales</taxon>
        <taxon>Shewanellaceae</taxon>
        <taxon>Shewanella</taxon>
    </lineage>
</organism>
<dbReference type="SMART" id="SM00267">
    <property type="entry name" value="GGDEF"/>
    <property type="match status" value="1"/>
</dbReference>
<gene>
    <name evidence="4" type="primary">csrD</name>
    <name evidence="4" type="ORF">HC757_08480</name>
</gene>
<accession>A0A972G0E3</accession>
<dbReference type="EMBL" id="JAAXYH010000004">
    <property type="protein sequence ID" value="NMH65206.1"/>
    <property type="molecule type" value="Genomic_DNA"/>
</dbReference>
<dbReference type="PROSITE" id="PS50883">
    <property type="entry name" value="EAL"/>
    <property type="match status" value="1"/>
</dbReference>
<dbReference type="AlphaFoldDB" id="A0A972G0E3"/>
<comment type="caution">
    <text evidence="4">The sequence shown here is derived from an EMBL/GenBank/DDBJ whole genome shotgun (WGS) entry which is preliminary data.</text>
</comment>
<keyword evidence="1" id="KW-0472">Membrane</keyword>
<proteinExistence type="predicted"/>
<evidence type="ECO:0000259" key="2">
    <source>
        <dbReference type="PROSITE" id="PS50883"/>
    </source>
</evidence>
<dbReference type="RefSeq" id="WP_169563881.1">
    <property type="nucleotide sequence ID" value="NZ_JAAXYH010000004.1"/>
</dbReference>
<dbReference type="InterPro" id="IPR001633">
    <property type="entry name" value="EAL_dom"/>
</dbReference>
<evidence type="ECO:0000256" key="1">
    <source>
        <dbReference type="SAM" id="Phobius"/>
    </source>
</evidence>
<dbReference type="Proteomes" id="UP000737113">
    <property type="component" value="Unassembled WGS sequence"/>
</dbReference>
<evidence type="ECO:0000313" key="5">
    <source>
        <dbReference type="Proteomes" id="UP000737113"/>
    </source>
</evidence>
<dbReference type="GO" id="GO:0071111">
    <property type="term" value="F:cyclic-guanylate-specific phosphodiesterase activity"/>
    <property type="evidence" value="ECO:0007669"/>
    <property type="project" value="InterPro"/>
</dbReference>
<dbReference type="InterPro" id="IPR050706">
    <property type="entry name" value="Cyclic-di-GMP_PDE-like"/>
</dbReference>
<dbReference type="InterPro" id="IPR029787">
    <property type="entry name" value="Nucleotide_cyclase"/>
</dbReference>
<dbReference type="Gene3D" id="3.30.70.270">
    <property type="match status" value="1"/>
</dbReference>
<name>A0A972G0E3_9GAMM</name>
<dbReference type="Gene3D" id="3.20.20.450">
    <property type="entry name" value="EAL domain"/>
    <property type="match status" value="1"/>
</dbReference>
<feature type="transmembrane region" description="Helical" evidence="1">
    <location>
        <begin position="135"/>
        <end position="156"/>
    </location>
</feature>
<dbReference type="InterPro" id="IPR043128">
    <property type="entry name" value="Rev_trsase/Diguanyl_cyclase"/>
</dbReference>
<dbReference type="SMART" id="SM00052">
    <property type="entry name" value="EAL"/>
    <property type="match status" value="1"/>
</dbReference>
<dbReference type="PROSITE" id="PS50887">
    <property type="entry name" value="GGDEF"/>
    <property type="match status" value="1"/>
</dbReference>
<evidence type="ECO:0000259" key="3">
    <source>
        <dbReference type="PROSITE" id="PS50887"/>
    </source>
</evidence>
<evidence type="ECO:0000313" key="4">
    <source>
        <dbReference type="EMBL" id="NMH65206.1"/>
    </source>
</evidence>
<dbReference type="CDD" id="cd01948">
    <property type="entry name" value="EAL"/>
    <property type="match status" value="1"/>
</dbReference>
<dbReference type="PANTHER" id="PTHR33121">
    <property type="entry name" value="CYCLIC DI-GMP PHOSPHODIESTERASE PDEF"/>
    <property type="match status" value="1"/>
</dbReference>
<keyword evidence="1" id="KW-1133">Transmembrane helix</keyword>
<dbReference type="PANTHER" id="PTHR33121:SF32">
    <property type="entry name" value="RNASE E SPECIFICITY FACTOR CSRD"/>
    <property type="match status" value="1"/>
</dbReference>
<dbReference type="Pfam" id="PF00990">
    <property type="entry name" value="GGDEF"/>
    <property type="match status" value="1"/>
</dbReference>
<feature type="domain" description="GGDEF" evidence="3">
    <location>
        <begin position="251"/>
        <end position="384"/>
    </location>
</feature>
<protein>
    <submittedName>
        <fullName evidence="4">RNase E specificity factor CsrD</fullName>
    </submittedName>
</protein>
<feature type="domain" description="EAL" evidence="2">
    <location>
        <begin position="395"/>
        <end position="637"/>
    </location>
</feature>
<dbReference type="InterPro" id="IPR000160">
    <property type="entry name" value="GGDEF_dom"/>
</dbReference>